<evidence type="ECO:0000313" key="1">
    <source>
        <dbReference type="EMBL" id="SVE58676.1"/>
    </source>
</evidence>
<dbReference type="GO" id="GO:0046917">
    <property type="term" value="F:triphosphoribosyl-dephospho-CoA synthase activity"/>
    <property type="evidence" value="ECO:0007669"/>
    <property type="project" value="InterPro"/>
</dbReference>
<name>A0A383EP77_9ZZZZ</name>
<organism evidence="1">
    <name type="scientific">marine metagenome</name>
    <dbReference type="NCBI Taxonomy" id="408172"/>
    <lineage>
        <taxon>unclassified sequences</taxon>
        <taxon>metagenomes</taxon>
        <taxon>ecological metagenomes</taxon>
    </lineage>
</organism>
<proteinExistence type="predicted"/>
<protein>
    <submittedName>
        <fullName evidence="1">Uncharacterized protein</fullName>
    </submittedName>
</protein>
<dbReference type="Pfam" id="PF01874">
    <property type="entry name" value="CitG"/>
    <property type="match status" value="1"/>
</dbReference>
<dbReference type="GO" id="GO:0005524">
    <property type="term" value="F:ATP binding"/>
    <property type="evidence" value="ECO:0007669"/>
    <property type="project" value="InterPro"/>
</dbReference>
<gene>
    <name evidence="1" type="ORF">METZ01_LOCUS511530</name>
</gene>
<reference evidence="1" key="1">
    <citation type="submission" date="2018-05" db="EMBL/GenBank/DDBJ databases">
        <authorList>
            <person name="Lanie J.A."/>
            <person name="Ng W.-L."/>
            <person name="Kazmierczak K.M."/>
            <person name="Andrzejewski T.M."/>
            <person name="Davidsen T.M."/>
            <person name="Wayne K.J."/>
            <person name="Tettelin H."/>
            <person name="Glass J.I."/>
            <person name="Rusch D."/>
            <person name="Podicherti R."/>
            <person name="Tsui H.-C.T."/>
            <person name="Winkler M.E."/>
        </authorList>
    </citation>
    <scope>NUCLEOTIDE SEQUENCE</scope>
</reference>
<accession>A0A383EP77</accession>
<dbReference type="EMBL" id="UINC01227688">
    <property type="protein sequence ID" value="SVE58676.1"/>
    <property type="molecule type" value="Genomic_DNA"/>
</dbReference>
<dbReference type="InterPro" id="IPR002736">
    <property type="entry name" value="CitG"/>
</dbReference>
<feature type="non-terminal residue" evidence="1">
    <location>
        <position position="47"/>
    </location>
</feature>
<sequence length="47" mass="5052">MIACLLEARAPKAGNVQPGKEFEDTTLRHFLDAAGAISGPLDRAREN</sequence>
<dbReference type="AlphaFoldDB" id="A0A383EP77"/>